<sequence length="290" mass="32548">MKKVVVTGGSGRVGSYVVQQLMQSMQVVVADLKPSQHQVEFVATDVMDLDAVRAATQGADAVIHLAAIDFDWKAAEEQYINVNVRGTWHVLQACRDNGVKKVVLCSSISASGLSEMRPEWTPQYLPVDEAHDNKPYQAYSVSKIMMEQMAKSFSDATDMEIICLRPLAVVLPETINEYIDFVDAENRQWLFYYIWAADLAKAFEAAVNIQGLRYGVFYISADDSSHPQPTQEWYQRIIGSVPEIKRPLWYQHNPRASIFSSAAAKDILGWQPSTDFEQLRAQYASAAISE</sequence>
<feature type="domain" description="NAD-dependent epimerase/dehydratase" evidence="1">
    <location>
        <begin position="4"/>
        <end position="173"/>
    </location>
</feature>
<proteinExistence type="predicted"/>
<dbReference type="PANTHER" id="PTHR43245">
    <property type="entry name" value="BIFUNCTIONAL POLYMYXIN RESISTANCE PROTEIN ARNA"/>
    <property type="match status" value="1"/>
</dbReference>
<dbReference type="InterPro" id="IPR050177">
    <property type="entry name" value="Lipid_A_modif_metabolic_enz"/>
</dbReference>
<dbReference type="SUPFAM" id="SSF51735">
    <property type="entry name" value="NAD(P)-binding Rossmann-fold domains"/>
    <property type="match status" value="1"/>
</dbReference>
<dbReference type="InterPro" id="IPR001509">
    <property type="entry name" value="Epimerase_deHydtase"/>
</dbReference>
<gene>
    <name evidence="2" type="ORF">LVJ82_11825</name>
</gene>
<dbReference type="InterPro" id="IPR036291">
    <property type="entry name" value="NAD(P)-bd_dom_sf"/>
</dbReference>
<protein>
    <submittedName>
        <fullName evidence="2">NAD(P)-dependent oxidoreductase</fullName>
    </submittedName>
</protein>
<evidence type="ECO:0000313" key="2">
    <source>
        <dbReference type="EMBL" id="UOO88173.1"/>
    </source>
</evidence>
<accession>A0ABY4E1H2</accession>
<dbReference type="RefSeq" id="WP_058356394.1">
    <property type="nucleotide sequence ID" value="NZ_CABKVG010000009.1"/>
</dbReference>
<keyword evidence="3" id="KW-1185">Reference proteome</keyword>
<name>A0ABY4E1H2_9NEIS</name>
<reference evidence="2 3" key="1">
    <citation type="journal article" date="2022" name="Res Sq">
        <title>Evolution of multicellular longitudinally dividing oral cavity symbionts (Neisseriaceae).</title>
        <authorList>
            <person name="Nyongesa S."/>
            <person name="Weber P."/>
            <person name="Bernet E."/>
            <person name="Pullido F."/>
            <person name="Nieckarz M."/>
            <person name="Delaby M."/>
            <person name="Nieves C."/>
            <person name="Viehboeck T."/>
            <person name="Krause N."/>
            <person name="Rivera-Millot A."/>
            <person name="Nakamura A."/>
            <person name="Vischer N."/>
            <person name="VanNieuwenhze M."/>
            <person name="Brun Y."/>
            <person name="Cava F."/>
            <person name="Bulgheresi S."/>
            <person name="Veyrier F."/>
        </authorList>
    </citation>
    <scope>NUCLEOTIDE SEQUENCE [LARGE SCALE GENOMIC DNA]</scope>
    <source>
        <strain evidence="2 3">SN4</strain>
    </source>
</reference>
<evidence type="ECO:0000259" key="1">
    <source>
        <dbReference type="Pfam" id="PF01370"/>
    </source>
</evidence>
<evidence type="ECO:0000313" key="3">
    <source>
        <dbReference type="Proteomes" id="UP000832011"/>
    </source>
</evidence>
<dbReference type="EMBL" id="CP091511">
    <property type="protein sequence ID" value="UOO88173.1"/>
    <property type="molecule type" value="Genomic_DNA"/>
</dbReference>
<dbReference type="Pfam" id="PF01370">
    <property type="entry name" value="Epimerase"/>
    <property type="match status" value="1"/>
</dbReference>
<dbReference type="Gene3D" id="3.40.50.720">
    <property type="entry name" value="NAD(P)-binding Rossmann-like Domain"/>
    <property type="match status" value="1"/>
</dbReference>
<dbReference type="Proteomes" id="UP000832011">
    <property type="component" value="Chromosome"/>
</dbReference>
<organism evidence="2 3">
    <name type="scientific">Vitreoscilla massiliensis</name>
    <dbReference type="NCBI Taxonomy" id="1689272"/>
    <lineage>
        <taxon>Bacteria</taxon>
        <taxon>Pseudomonadati</taxon>
        <taxon>Pseudomonadota</taxon>
        <taxon>Betaproteobacteria</taxon>
        <taxon>Neisseriales</taxon>
        <taxon>Neisseriaceae</taxon>
        <taxon>Vitreoscilla</taxon>
    </lineage>
</organism>